<dbReference type="Gene3D" id="3.40.630.10">
    <property type="entry name" value="Zn peptidases"/>
    <property type="match status" value="1"/>
</dbReference>
<evidence type="ECO:0000313" key="13">
    <source>
        <dbReference type="EMBL" id="KPL82160.1"/>
    </source>
</evidence>
<dbReference type="InterPro" id="IPR036264">
    <property type="entry name" value="Bact_exopeptidase_dim_dom"/>
</dbReference>
<dbReference type="PANTHER" id="PTHR42994">
    <property type="entry name" value="PEPTIDASE T"/>
    <property type="match status" value="1"/>
</dbReference>
<dbReference type="InterPro" id="IPR011650">
    <property type="entry name" value="Peptidase_M20_dimer"/>
</dbReference>
<keyword evidence="5 9" id="KW-0479">Metal-binding</keyword>
<accession>A0A0P6YIH9</accession>
<dbReference type="InterPro" id="IPR002933">
    <property type="entry name" value="Peptidase_M20"/>
</dbReference>
<dbReference type="GO" id="GO:0006508">
    <property type="term" value="P:proteolysis"/>
    <property type="evidence" value="ECO:0007669"/>
    <property type="project" value="UniProtKB-UniRule"/>
</dbReference>
<evidence type="ECO:0000256" key="3">
    <source>
        <dbReference type="ARBA" id="ARBA00022438"/>
    </source>
</evidence>
<dbReference type="NCBIfam" id="NF003976">
    <property type="entry name" value="PRK05469.1"/>
    <property type="match status" value="1"/>
</dbReference>
<organism evidence="13 14">
    <name type="scientific">Thermanaerothrix daxensis</name>
    <dbReference type="NCBI Taxonomy" id="869279"/>
    <lineage>
        <taxon>Bacteria</taxon>
        <taxon>Bacillati</taxon>
        <taxon>Chloroflexota</taxon>
        <taxon>Anaerolineae</taxon>
        <taxon>Anaerolineales</taxon>
        <taxon>Anaerolineaceae</taxon>
        <taxon>Thermanaerothrix</taxon>
    </lineage>
</organism>
<dbReference type="SUPFAM" id="SSF53187">
    <property type="entry name" value="Zn-dependent exopeptidases"/>
    <property type="match status" value="1"/>
</dbReference>
<dbReference type="CDD" id="cd03892">
    <property type="entry name" value="M20_peptT"/>
    <property type="match status" value="1"/>
</dbReference>
<dbReference type="PROSITE" id="PS00759">
    <property type="entry name" value="ARGE_DAPE_CPG2_2"/>
    <property type="match status" value="1"/>
</dbReference>
<evidence type="ECO:0000256" key="6">
    <source>
        <dbReference type="ARBA" id="ARBA00022801"/>
    </source>
</evidence>
<protein>
    <recommendedName>
        <fullName evidence="9">Peptidase T</fullName>
        <ecNumber evidence="9">3.4.11.4</ecNumber>
    </recommendedName>
    <alternativeName>
        <fullName evidence="9">Aminotripeptidase</fullName>
        <shortName evidence="9">Tripeptidase</shortName>
    </alternativeName>
    <alternativeName>
        <fullName evidence="9">Tripeptide aminopeptidase</fullName>
    </alternativeName>
</protein>
<feature type="binding site" evidence="9 11">
    <location>
        <position position="145"/>
    </location>
    <ligand>
        <name>Zn(2+)</name>
        <dbReference type="ChEBI" id="CHEBI:29105"/>
        <label>1</label>
    </ligand>
</feature>
<comment type="catalytic activity">
    <reaction evidence="1 9">
        <text>Release of the N-terminal residue from a tripeptide.</text>
        <dbReference type="EC" id="3.4.11.4"/>
    </reaction>
</comment>
<dbReference type="HAMAP" id="MF_00550">
    <property type="entry name" value="Aminopeptidase_M20"/>
    <property type="match status" value="1"/>
</dbReference>
<feature type="binding site" evidence="9 11">
    <location>
        <position position="384"/>
    </location>
    <ligand>
        <name>Zn(2+)</name>
        <dbReference type="ChEBI" id="CHEBI:29105"/>
        <label>2</label>
    </ligand>
</feature>
<keyword evidence="14" id="KW-1185">Reference proteome</keyword>
<feature type="binding site" evidence="9 11">
    <location>
        <position position="83"/>
    </location>
    <ligand>
        <name>Zn(2+)</name>
        <dbReference type="ChEBI" id="CHEBI:29105"/>
        <label>1</label>
    </ligand>
</feature>
<evidence type="ECO:0000256" key="5">
    <source>
        <dbReference type="ARBA" id="ARBA00022723"/>
    </source>
</evidence>
<dbReference type="PIRSF" id="PIRSF037215">
    <property type="entry name" value="Peptidase_M20B"/>
    <property type="match status" value="1"/>
</dbReference>
<evidence type="ECO:0000256" key="2">
    <source>
        <dbReference type="ARBA" id="ARBA00009692"/>
    </source>
</evidence>
<feature type="domain" description="Peptidase M20 dimerisation" evidence="12">
    <location>
        <begin position="211"/>
        <end position="311"/>
    </location>
</feature>
<dbReference type="GO" id="GO:0045148">
    <property type="term" value="F:tripeptide aminopeptidase activity"/>
    <property type="evidence" value="ECO:0007669"/>
    <property type="project" value="UniProtKB-UniRule"/>
</dbReference>
<dbReference type="AlphaFoldDB" id="A0A0P6YIH9"/>
<dbReference type="STRING" id="869279.SE15_13850"/>
<evidence type="ECO:0000256" key="1">
    <source>
        <dbReference type="ARBA" id="ARBA00000870"/>
    </source>
</evidence>
<gene>
    <name evidence="9" type="primary">pepT</name>
    <name evidence="13" type="ORF">SE15_13850</name>
</gene>
<evidence type="ECO:0000259" key="12">
    <source>
        <dbReference type="Pfam" id="PF07687"/>
    </source>
</evidence>
<dbReference type="InterPro" id="IPR001261">
    <property type="entry name" value="ArgE/DapE_CS"/>
</dbReference>
<keyword evidence="3 9" id="KW-0031">Aminopeptidase</keyword>
<dbReference type="Proteomes" id="UP000050544">
    <property type="component" value="Unassembled WGS sequence"/>
</dbReference>
<feature type="binding site" evidence="9 11">
    <location>
        <position position="202"/>
    </location>
    <ligand>
        <name>Zn(2+)</name>
        <dbReference type="ChEBI" id="CHEBI:29105"/>
        <label>1</label>
    </ligand>
</feature>
<comment type="similarity">
    <text evidence="2 9">Belongs to the peptidase M20B family.</text>
</comment>
<keyword evidence="9" id="KW-0963">Cytoplasm</keyword>
<feature type="binding site" evidence="9 11">
    <location>
        <position position="180"/>
    </location>
    <ligand>
        <name>Zn(2+)</name>
        <dbReference type="ChEBI" id="CHEBI:29105"/>
        <label>2</label>
    </ligand>
</feature>
<keyword evidence="7 9" id="KW-0862">Zinc</keyword>
<proteinExistence type="inferred from homology"/>
<evidence type="ECO:0000256" key="10">
    <source>
        <dbReference type="PIRSR" id="PIRSR037215-1"/>
    </source>
</evidence>
<dbReference type="GO" id="GO:0008270">
    <property type="term" value="F:zinc ion binding"/>
    <property type="evidence" value="ECO:0007669"/>
    <property type="project" value="UniProtKB-UniRule"/>
</dbReference>
<sequence length="414" mass="45872">MSEFSLPEVASRFIRYARIDTQSDPHSNTCPSTAKQLDLARLLVQELEALGLQEITLDENGYVMATLPSNVSHSVPTVGLIAHMDTSPDFTGTNVNPQVRFYQGGDLVLDPEQGIVLSPREFPELSRYVGQWLITTDGRTLLGADDKAGIAEIITALAHLISHPEIPHGRIRVAFTPDEEIGRGADRFDVARFGADFAYTVDGGELGELSYETFNAASATVTVRGRSVHPGAAKGKMINALEVGMQFHALLPEAERPQYTAEREGFYHLTHLQGTVEEARLHYILRDHDRARFEARKAWLQRAADFIAARYGQPLVQVEVRDSYYNMREKIEPVWHIVELAEEAMRACGVTPRIVPVRGGTDGARLSHMGLPTPNLFTGGHNYHGRYEYIPIPSMEKAVAVLVALLRRVAQPPA</sequence>
<dbReference type="Gene3D" id="3.30.70.360">
    <property type="match status" value="1"/>
</dbReference>
<dbReference type="NCBIfam" id="NF009920">
    <property type="entry name" value="PRK13381.1"/>
    <property type="match status" value="1"/>
</dbReference>
<dbReference type="GO" id="GO:0008237">
    <property type="term" value="F:metallopeptidase activity"/>
    <property type="evidence" value="ECO:0007669"/>
    <property type="project" value="UniProtKB-KW"/>
</dbReference>
<feature type="active site" description="Proton acceptor" evidence="9 10">
    <location>
        <position position="179"/>
    </location>
</feature>
<evidence type="ECO:0000256" key="8">
    <source>
        <dbReference type="ARBA" id="ARBA00023049"/>
    </source>
</evidence>
<dbReference type="Pfam" id="PF01546">
    <property type="entry name" value="Peptidase_M20"/>
    <property type="match status" value="1"/>
</dbReference>
<evidence type="ECO:0000256" key="11">
    <source>
        <dbReference type="PIRSR" id="PIRSR037215-2"/>
    </source>
</evidence>
<keyword evidence="4 9" id="KW-0645">Protease</keyword>
<reference evidence="13 14" key="1">
    <citation type="submission" date="2015-07" db="EMBL/GenBank/DDBJ databases">
        <title>Whole genome sequence of Thermanaerothrix daxensis DSM 23592.</title>
        <authorList>
            <person name="Hemp J."/>
            <person name="Ward L.M."/>
            <person name="Pace L.A."/>
            <person name="Fischer W.W."/>
        </authorList>
    </citation>
    <scope>NUCLEOTIDE SEQUENCE [LARGE SCALE GENOMIC DNA]</scope>
    <source>
        <strain evidence="13 14">GNS-1</strain>
    </source>
</reference>
<dbReference type="OrthoDB" id="9804934at2"/>
<feature type="binding site" evidence="9 11">
    <location>
        <position position="145"/>
    </location>
    <ligand>
        <name>Zn(2+)</name>
        <dbReference type="ChEBI" id="CHEBI:29105"/>
        <label>2</label>
    </ligand>
</feature>
<dbReference type="GO" id="GO:0005829">
    <property type="term" value="C:cytosol"/>
    <property type="evidence" value="ECO:0007669"/>
    <property type="project" value="TreeGrafter"/>
</dbReference>
<comment type="caution">
    <text evidence="13">The sequence shown here is derived from an EMBL/GenBank/DDBJ whole genome shotgun (WGS) entry which is preliminary data.</text>
</comment>
<evidence type="ECO:0000256" key="4">
    <source>
        <dbReference type="ARBA" id="ARBA00022670"/>
    </source>
</evidence>
<dbReference type="EC" id="3.4.11.4" evidence="9"/>
<dbReference type="SUPFAM" id="SSF55031">
    <property type="entry name" value="Bacterial exopeptidase dimerisation domain"/>
    <property type="match status" value="1"/>
</dbReference>
<evidence type="ECO:0000256" key="9">
    <source>
        <dbReference type="HAMAP-Rule" id="MF_00550"/>
    </source>
</evidence>
<comment type="subcellular location">
    <subcellularLocation>
        <location evidence="9">Cytoplasm</location>
    </subcellularLocation>
</comment>
<dbReference type="InterPro" id="IPR010161">
    <property type="entry name" value="Peptidase_M20B"/>
</dbReference>
<comment type="function">
    <text evidence="9">Cleaves the N-terminal amino acid of tripeptides.</text>
</comment>
<dbReference type="Pfam" id="PF07687">
    <property type="entry name" value="M20_dimer"/>
    <property type="match status" value="1"/>
</dbReference>
<evidence type="ECO:0000256" key="7">
    <source>
        <dbReference type="ARBA" id="ARBA00022833"/>
    </source>
</evidence>
<dbReference type="EMBL" id="LGKO01000006">
    <property type="protein sequence ID" value="KPL82160.1"/>
    <property type="molecule type" value="Genomic_DNA"/>
</dbReference>
<feature type="active site" evidence="9 10">
    <location>
        <position position="85"/>
    </location>
</feature>
<keyword evidence="8 9" id="KW-0482">Metalloprotease</keyword>
<dbReference type="RefSeq" id="WP_054522700.1">
    <property type="nucleotide sequence ID" value="NZ_LGKO01000006.1"/>
</dbReference>
<comment type="cofactor">
    <cofactor evidence="9 11">
        <name>Zn(2+)</name>
        <dbReference type="ChEBI" id="CHEBI:29105"/>
    </cofactor>
    <text evidence="9 11">Binds 2 Zn(2+) ions per subunit.</text>
</comment>
<dbReference type="PATRIC" id="fig|869279.4.peg.2703"/>
<dbReference type="PANTHER" id="PTHR42994:SF1">
    <property type="entry name" value="PEPTIDASE T"/>
    <property type="match status" value="1"/>
</dbReference>
<dbReference type="GO" id="GO:0043171">
    <property type="term" value="P:peptide catabolic process"/>
    <property type="evidence" value="ECO:0007669"/>
    <property type="project" value="UniProtKB-UniRule"/>
</dbReference>
<dbReference type="PROSITE" id="PS00758">
    <property type="entry name" value="ARGE_DAPE_CPG2_1"/>
    <property type="match status" value="1"/>
</dbReference>
<keyword evidence="6 9" id="KW-0378">Hydrolase</keyword>
<name>A0A0P6YIH9_9CHLR</name>
<dbReference type="NCBIfam" id="TIGR01882">
    <property type="entry name" value="peptidase-T"/>
    <property type="match status" value="1"/>
</dbReference>
<evidence type="ECO:0000313" key="14">
    <source>
        <dbReference type="Proteomes" id="UP000050544"/>
    </source>
</evidence>